<sequence>MDALRREFLKFEFVGSFKLRLFDNHHILIWFDLEEDYLRCWCPGFYIILGFGMKILKWTLDFSIHSEMPIVHAWITLEGLPFHLFYKPTIFFIRRMIGNPSKSILPQGSRTGKARICVKIVLKKPRRERVYVENGDKGK</sequence>
<dbReference type="PANTHER" id="PTHR31286:SF179">
    <property type="entry name" value="RNASE H TYPE-1 DOMAIN-CONTAINING PROTEIN"/>
    <property type="match status" value="1"/>
</dbReference>
<dbReference type="InterPro" id="IPR040256">
    <property type="entry name" value="At4g02000-like"/>
</dbReference>
<protein>
    <recommendedName>
        <fullName evidence="3">DUF4283 domain-containing protein</fullName>
    </recommendedName>
</protein>
<proteinExistence type="predicted"/>
<evidence type="ECO:0000313" key="1">
    <source>
        <dbReference type="EMBL" id="KAL3513131.1"/>
    </source>
</evidence>
<evidence type="ECO:0000313" key="2">
    <source>
        <dbReference type="Proteomes" id="UP001630127"/>
    </source>
</evidence>
<keyword evidence="2" id="KW-1185">Reference proteome</keyword>
<dbReference type="EMBL" id="JBJUIK010000011">
    <property type="protein sequence ID" value="KAL3513131.1"/>
    <property type="molecule type" value="Genomic_DNA"/>
</dbReference>
<gene>
    <name evidence="1" type="ORF">ACH5RR_025848</name>
</gene>
<accession>A0ABD2Z2R9</accession>
<dbReference type="Proteomes" id="UP001630127">
    <property type="component" value="Unassembled WGS sequence"/>
</dbReference>
<dbReference type="AlphaFoldDB" id="A0ABD2Z2R9"/>
<evidence type="ECO:0008006" key="3">
    <source>
        <dbReference type="Google" id="ProtNLM"/>
    </source>
</evidence>
<reference evidence="1 2" key="1">
    <citation type="submission" date="2024-11" db="EMBL/GenBank/DDBJ databases">
        <title>A near-complete genome assembly of Cinchona calisaya.</title>
        <authorList>
            <person name="Lian D.C."/>
            <person name="Zhao X.W."/>
            <person name="Wei L."/>
        </authorList>
    </citation>
    <scope>NUCLEOTIDE SEQUENCE [LARGE SCALE GENOMIC DNA]</scope>
    <source>
        <tissue evidence="1">Nenye</tissue>
    </source>
</reference>
<organism evidence="1 2">
    <name type="scientific">Cinchona calisaya</name>
    <dbReference type="NCBI Taxonomy" id="153742"/>
    <lineage>
        <taxon>Eukaryota</taxon>
        <taxon>Viridiplantae</taxon>
        <taxon>Streptophyta</taxon>
        <taxon>Embryophyta</taxon>
        <taxon>Tracheophyta</taxon>
        <taxon>Spermatophyta</taxon>
        <taxon>Magnoliopsida</taxon>
        <taxon>eudicotyledons</taxon>
        <taxon>Gunneridae</taxon>
        <taxon>Pentapetalae</taxon>
        <taxon>asterids</taxon>
        <taxon>lamiids</taxon>
        <taxon>Gentianales</taxon>
        <taxon>Rubiaceae</taxon>
        <taxon>Cinchonoideae</taxon>
        <taxon>Cinchoneae</taxon>
        <taxon>Cinchona</taxon>
    </lineage>
</organism>
<name>A0ABD2Z2R9_9GENT</name>
<dbReference type="PANTHER" id="PTHR31286">
    <property type="entry name" value="GLYCINE-RICH CELL WALL STRUCTURAL PROTEIN 1.8-LIKE"/>
    <property type="match status" value="1"/>
</dbReference>
<comment type="caution">
    <text evidence="1">The sequence shown here is derived from an EMBL/GenBank/DDBJ whole genome shotgun (WGS) entry which is preliminary data.</text>
</comment>